<dbReference type="GO" id="GO:0042617">
    <property type="term" value="P:paclitaxel biosynthetic process"/>
    <property type="evidence" value="ECO:0007669"/>
    <property type="project" value="UniProtKB-KW"/>
</dbReference>
<dbReference type="InterPro" id="IPR001128">
    <property type="entry name" value="Cyt_P450"/>
</dbReference>
<dbReference type="EMBL" id="JAHRHJ020000006">
    <property type="protein sequence ID" value="KAH9312351.1"/>
    <property type="molecule type" value="Genomic_DNA"/>
</dbReference>
<dbReference type="InterPro" id="IPR050665">
    <property type="entry name" value="Cytochrome_P450_Monooxygen"/>
</dbReference>
<evidence type="ECO:0000256" key="2">
    <source>
        <dbReference type="ARBA" id="ARBA00005122"/>
    </source>
</evidence>
<keyword evidence="11" id="KW-0876">Taxol biosynthesis</keyword>
<accession>A0AA38L368</accession>
<dbReference type="GO" id="GO:0016020">
    <property type="term" value="C:membrane"/>
    <property type="evidence" value="ECO:0007669"/>
    <property type="project" value="UniProtKB-SubCell"/>
</dbReference>
<dbReference type="Gene3D" id="1.10.630.10">
    <property type="entry name" value="Cytochrome P450"/>
    <property type="match status" value="1"/>
</dbReference>
<protein>
    <recommendedName>
        <fullName evidence="18">Cytochrome P450</fullName>
    </recommendedName>
</protein>
<reference evidence="16 17" key="1">
    <citation type="journal article" date="2021" name="Nat. Plants">
        <title>The Taxus genome provides insights into paclitaxel biosynthesis.</title>
        <authorList>
            <person name="Xiong X."/>
            <person name="Gou J."/>
            <person name="Liao Q."/>
            <person name="Li Y."/>
            <person name="Zhou Q."/>
            <person name="Bi G."/>
            <person name="Li C."/>
            <person name="Du R."/>
            <person name="Wang X."/>
            <person name="Sun T."/>
            <person name="Guo L."/>
            <person name="Liang H."/>
            <person name="Lu P."/>
            <person name="Wu Y."/>
            <person name="Zhang Z."/>
            <person name="Ro D.K."/>
            <person name="Shang Y."/>
            <person name="Huang S."/>
            <person name="Yan J."/>
        </authorList>
    </citation>
    <scope>NUCLEOTIDE SEQUENCE [LARGE SCALE GENOMIC DNA]</scope>
    <source>
        <strain evidence="16">Ta-2019</strain>
    </source>
</reference>
<keyword evidence="8 14" id="KW-0560">Oxidoreductase</keyword>
<evidence type="ECO:0000256" key="5">
    <source>
        <dbReference type="ARBA" id="ARBA00022692"/>
    </source>
</evidence>
<name>A0AA38L368_TAXCH</name>
<evidence type="ECO:0000256" key="3">
    <source>
        <dbReference type="ARBA" id="ARBA00010617"/>
    </source>
</evidence>
<evidence type="ECO:0000256" key="11">
    <source>
        <dbReference type="ARBA" id="ARBA00023059"/>
    </source>
</evidence>
<dbReference type="OMA" id="LYFYTTR"/>
<dbReference type="PANTHER" id="PTHR24282:SF228">
    <property type="entry name" value="CYTOKININ HYDROXYLASE"/>
    <property type="match status" value="1"/>
</dbReference>
<keyword evidence="17" id="KW-1185">Reference proteome</keyword>
<sequence>MDLSNGSGNSLLLVFSLGIWPFLVHFFIKYLWRPWMIYRALKKEGFKGPSPRFMIGNLLDIANTVQHQLLTDMPSIHHDFKNRAFPYIVKWSETYGEKFFMWFGYEPRIVLSDAELVRQLLSSKNLTDSGRSPMVQKMLSVAFGKGLLTVNGQKWSRQRRIVAPAFHTEKLKAYVDIMSICTAQMVDVWNKILGEATETPCELELSAYMGELTADIFMRVGFGMDYKHGREIYEDINRLEELMIHNVRYLWLPGTRYIPTPTNIELWKRSRRLERNLKHTMHNRRESGSYGHDLLGLMLSEIDSEKDFIYTTQQVMDECKTFFLAGRETTSLLLSWAILLLALNQDWQHKAREEAMTVCGNSHPTMDSLGKLKTVGMILNETLRLYPPAAGIVRQAFKDIKLGNDFMVPKDLNVVIDLLSMHRDPRYWGDDGNEFRPERFREGISKATNNHPAAFIPFSSGPRVCIGQNFAMLEAKVVMTMMLRIFKFGLPSSYRHAPVALPYDQTSAWHSNSGGK</sequence>
<evidence type="ECO:0000256" key="6">
    <source>
        <dbReference type="ARBA" id="ARBA00022723"/>
    </source>
</evidence>
<evidence type="ECO:0000313" key="16">
    <source>
        <dbReference type="EMBL" id="KAH9312351.1"/>
    </source>
</evidence>
<dbReference type="PROSITE" id="PS00086">
    <property type="entry name" value="CYTOCHROME_P450"/>
    <property type="match status" value="1"/>
</dbReference>
<keyword evidence="9 13" id="KW-0408">Iron</keyword>
<keyword evidence="7 15" id="KW-1133">Transmembrane helix</keyword>
<dbReference type="AlphaFoldDB" id="A0AA38L368"/>
<dbReference type="SUPFAM" id="SSF48264">
    <property type="entry name" value="Cytochrome P450"/>
    <property type="match status" value="1"/>
</dbReference>
<comment type="pathway">
    <text evidence="2">Alkaloid biosynthesis; taxol biosynthesis.</text>
</comment>
<proteinExistence type="inferred from homology"/>
<evidence type="ECO:0000256" key="7">
    <source>
        <dbReference type="ARBA" id="ARBA00022989"/>
    </source>
</evidence>
<dbReference type="GO" id="GO:0005506">
    <property type="term" value="F:iron ion binding"/>
    <property type="evidence" value="ECO:0007669"/>
    <property type="project" value="InterPro"/>
</dbReference>
<keyword evidence="6 13" id="KW-0479">Metal-binding</keyword>
<evidence type="ECO:0000256" key="10">
    <source>
        <dbReference type="ARBA" id="ARBA00023033"/>
    </source>
</evidence>
<evidence type="ECO:0000256" key="12">
    <source>
        <dbReference type="ARBA" id="ARBA00023136"/>
    </source>
</evidence>
<evidence type="ECO:0000256" key="13">
    <source>
        <dbReference type="PIRSR" id="PIRSR602401-1"/>
    </source>
</evidence>
<evidence type="ECO:0000256" key="1">
    <source>
        <dbReference type="ARBA" id="ARBA00004370"/>
    </source>
</evidence>
<dbReference type="PRINTS" id="PR00463">
    <property type="entry name" value="EP450I"/>
</dbReference>
<comment type="cofactor">
    <cofactor evidence="13">
        <name>heme</name>
        <dbReference type="ChEBI" id="CHEBI:30413"/>
    </cofactor>
</comment>
<comment type="caution">
    <text evidence="16">The sequence shown here is derived from an EMBL/GenBank/DDBJ whole genome shotgun (WGS) entry which is preliminary data.</text>
</comment>
<keyword evidence="10 14" id="KW-0503">Monooxygenase</keyword>
<evidence type="ECO:0000256" key="4">
    <source>
        <dbReference type="ARBA" id="ARBA00022617"/>
    </source>
</evidence>
<evidence type="ECO:0000256" key="14">
    <source>
        <dbReference type="RuleBase" id="RU000461"/>
    </source>
</evidence>
<dbReference type="GO" id="GO:0016705">
    <property type="term" value="F:oxidoreductase activity, acting on paired donors, with incorporation or reduction of molecular oxygen"/>
    <property type="evidence" value="ECO:0007669"/>
    <property type="project" value="InterPro"/>
</dbReference>
<feature type="transmembrane region" description="Helical" evidence="15">
    <location>
        <begin position="12"/>
        <end position="32"/>
    </location>
</feature>
<dbReference type="InterPro" id="IPR036396">
    <property type="entry name" value="Cyt_P450_sf"/>
</dbReference>
<feature type="binding site" description="axial binding residue" evidence="13">
    <location>
        <position position="465"/>
    </location>
    <ligand>
        <name>heme</name>
        <dbReference type="ChEBI" id="CHEBI:30413"/>
    </ligand>
    <ligandPart>
        <name>Fe</name>
        <dbReference type="ChEBI" id="CHEBI:18248"/>
    </ligandPart>
</feature>
<dbReference type="GO" id="GO:0004497">
    <property type="term" value="F:monooxygenase activity"/>
    <property type="evidence" value="ECO:0007669"/>
    <property type="project" value="UniProtKB-KW"/>
</dbReference>
<keyword evidence="4 13" id="KW-0349">Heme</keyword>
<dbReference type="InterPro" id="IPR017972">
    <property type="entry name" value="Cyt_P450_CS"/>
</dbReference>
<dbReference type="Proteomes" id="UP000824469">
    <property type="component" value="Unassembled WGS sequence"/>
</dbReference>
<gene>
    <name evidence="16" type="ORF">KI387_027386</name>
</gene>
<keyword evidence="12 15" id="KW-0472">Membrane</keyword>
<dbReference type="GO" id="GO:0020037">
    <property type="term" value="F:heme binding"/>
    <property type="evidence" value="ECO:0007669"/>
    <property type="project" value="InterPro"/>
</dbReference>
<evidence type="ECO:0008006" key="18">
    <source>
        <dbReference type="Google" id="ProtNLM"/>
    </source>
</evidence>
<evidence type="ECO:0000256" key="8">
    <source>
        <dbReference type="ARBA" id="ARBA00023002"/>
    </source>
</evidence>
<dbReference type="Pfam" id="PF00067">
    <property type="entry name" value="p450"/>
    <property type="match status" value="1"/>
</dbReference>
<dbReference type="PANTHER" id="PTHR24282">
    <property type="entry name" value="CYTOCHROME P450 FAMILY MEMBER"/>
    <property type="match status" value="1"/>
</dbReference>
<feature type="non-terminal residue" evidence="16">
    <location>
        <position position="1"/>
    </location>
</feature>
<dbReference type="InterPro" id="IPR002401">
    <property type="entry name" value="Cyt_P450_E_grp-I"/>
</dbReference>
<feature type="non-terminal residue" evidence="16">
    <location>
        <position position="516"/>
    </location>
</feature>
<keyword evidence="5 15" id="KW-0812">Transmembrane</keyword>
<comment type="similarity">
    <text evidence="3 14">Belongs to the cytochrome P450 family.</text>
</comment>
<evidence type="ECO:0000256" key="15">
    <source>
        <dbReference type="SAM" id="Phobius"/>
    </source>
</evidence>
<dbReference type="PRINTS" id="PR00385">
    <property type="entry name" value="P450"/>
</dbReference>
<comment type="subcellular location">
    <subcellularLocation>
        <location evidence="1">Membrane</location>
    </subcellularLocation>
</comment>
<evidence type="ECO:0000256" key="9">
    <source>
        <dbReference type="ARBA" id="ARBA00023004"/>
    </source>
</evidence>
<organism evidence="16 17">
    <name type="scientific">Taxus chinensis</name>
    <name type="common">Chinese yew</name>
    <name type="synonym">Taxus wallichiana var. chinensis</name>
    <dbReference type="NCBI Taxonomy" id="29808"/>
    <lineage>
        <taxon>Eukaryota</taxon>
        <taxon>Viridiplantae</taxon>
        <taxon>Streptophyta</taxon>
        <taxon>Embryophyta</taxon>
        <taxon>Tracheophyta</taxon>
        <taxon>Spermatophyta</taxon>
        <taxon>Pinopsida</taxon>
        <taxon>Pinidae</taxon>
        <taxon>Conifers II</taxon>
        <taxon>Cupressales</taxon>
        <taxon>Taxaceae</taxon>
        <taxon>Taxus</taxon>
    </lineage>
</organism>
<evidence type="ECO:0000313" key="17">
    <source>
        <dbReference type="Proteomes" id="UP000824469"/>
    </source>
</evidence>